<dbReference type="AlphaFoldDB" id="A0A7W1T6W9"/>
<protein>
    <submittedName>
        <fullName evidence="5">DUF4373 domain-containing protein</fullName>
    </submittedName>
</protein>
<dbReference type="RefSeq" id="WP_181676728.1">
    <property type="nucleotide sequence ID" value="NZ_JABJVM010000008.1"/>
</dbReference>
<feature type="domain" description="DnaB/C C-terminal" evidence="3">
    <location>
        <begin position="206"/>
        <end position="265"/>
    </location>
</feature>
<dbReference type="PANTHER" id="PTHR39196">
    <property type="entry name" value="PRIMOSOME, DNAD SUBUNIT"/>
    <property type="match status" value="1"/>
</dbReference>
<dbReference type="Pfam" id="PF07261">
    <property type="entry name" value="DnaB_2"/>
    <property type="match status" value="1"/>
</dbReference>
<dbReference type="EMBL" id="JABJVM010000008">
    <property type="protein sequence ID" value="MBA3926573.1"/>
    <property type="molecule type" value="Genomic_DNA"/>
</dbReference>
<keyword evidence="6" id="KW-1185">Reference proteome</keyword>
<dbReference type="InterPro" id="IPR034829">
    <property type="entry name" value="DnaD-like_sf"/>
</dbReference>
<dbReference type="InterPro" id="IPR006343">
    <property type="entry name" value="DnaB/C_C"/>
</dbReference>
<organism evidence="5 6">
    <name type="scientific">Listeria rustica</name>
    <dbReference type="NCBI Taxonomy" id="2713503"/>
    <lineage>
        <taxon>Bacteria</taxon>
        <taxon>Bacillati</taxon>
        <taxon>Bacillota</taxon>
        <taxon>Bacilli</taxon>
        <taxon>Bacillales</taxon>
        <taxon>Listeriaceae</taxon>
        <taxon>Listeria</taxon>
    </lineage>
</organism>
<dbReference type="PANTHER" id="PTHR39196:SF1">
    <property type="entry name" value="PRIMOSOME, DNAD SUBUNIT"/>
    <property type="match status" value="1"/>
</dbReference>
<comment type="caution">
    <text evidence="5">The sequence shown here is derived from an EMBL/GenBank/DDBJ whole genome shotgun (WGS) entry which is preliminary data.</text>
</comment>
<feature type="compositionally biased region" description="Polar residues" evidence="2">
    <location>
        <begin position="284"/>
        <end position="306"/>
    </location>
</feature>
<feature type="domain" description="Lin1244/Lin1753-like N-terminal" evidence="4">
    <location>
        <begin position="11"/>
        <end position="103"/>
    </location>
</feature>
<reference evidence="5 6" key="1">
    <citation type="submission" date="2020-08" db="EMBL/GenBank/DDBJ databases">
        <title>Listeria ohnekaius sp. nov. and Listeria portnoyii sp. nov. isolated from non-agricultural and natural environments.</title>
        <authorList>
            <person name="Weller D."/>
            <person name="Belias A.M."/>
            <person name="Liao J."/>
            <person name="Guo S."/>
            <person name="Orsi R.H."/>
            <person name="Wiedmann M."/>
        </authorList>
    </citation>
    <scope>NUCLEOTIDE SEQUENCE [LARGE SCALE GENOMIC DNA]</scope>
    <source>
        <strain evidence="5 6">FSL W9-0585</strain>
    </source>
</reference>
<gene>
    <name evidence="5" type="ORF">HPK16_09480</name>
</gene>
<sequence length="306" mass="35006">MARPTKQGLSYFPLDVDADYDDKFQLIETIHGPTGFAVIIKLMMKIYNEGFFYNWSDKEQILFARRVNVEINQVKTIISDCITYDLFDKTLYDTENILTSRGIQSRFFKAVDKRKKLEVPIEYLLIDKEDIPGTAIKYVLLHKTPSSAEQNTTECEINQGLSTQIKVKESKEKESKAEESKEQIIDEQKPATTAYRFWESNVAITGLSQFDIELLNKLLDLGGNELTVHAMKKAIELNRRRMKTVDTVLRGWLDHGVRTTEEADIHETNWIGGKTDGGDEKQQEQPTISDKYNFGTTSSNGEALPF</sequence>
<evidence type="ECO:0000256" key="2">
    <source>
        <dbReference type="SAM" id="MobiDB-lite"/>
    </source>
</evidence>
<comment type="similarity">
    <text evidence="1">Belongs to the DnaB/DnaD family.</text>
</comment>
<evidence type="ECO:0000313" key="5">
    <source>
        <dbReference type="EMBL" id="MBA3926573.1"/>
    </source>
</evidence>
<dbReference type="NCBIfam" id="TIGR01446">
    <property type="entry name" value="DnaD_dom"/>
    <property type="match status" value="1"/>
</dbReference>
<name>A0A7W1T6W9_9LIST</name>
<proteinExistence type="inferred from homology"/>
<evidence type="ECO:0000256" key="1">
    <source>
        <dbReference type="ARBA" id="ARBA00093462"/>
    </source>
</evidence>
<dbReference type="SUPFAM" id="SSF158499">
    <property type="entry name" value="DnaD domain-like"/>
    <property type="match status" value="1"/>
</dbReference>
<evidence type="ECO:0000259" key="4">
    <source>
        <dbReference type="Pfam" id="PF14297"/>
    </source>
</evidence>
<accession>A0A7W1T6W9</accession>
<dbReference type="InterPro" id="IPR025400">
    <property type="entry name" value="Lin1244/Lin1753-like_N"/>
</dbReference>
<feature type="region of interest" description="Disordered" evidence="2">
    <location>
        <begin position="269"/>
        <end position="306"/>
    </location>
</feature>
<dbReference type="Proteomes" id="UP000548787">
    <property type="component" value="Unassembled WGS sequence"/>
</dbReference>
<evidence type="ECO:0000259" key="3">
    <source>
        <dbReference type="Pfam" id="PF07261"/>
    </source>
</evidence>
<dbReference type="Pfam" id="PF14297">
    <property type="entry name" value="Lin1244_N"/>
    <property type="match status" value="1"/>
</dbReference>
<dbReference type="Gene3D" id="1.10.10.630">
    <property type="entry name" value="DnaD domain-like"/>
    <property type="match status" value="1"/>
</dbReference>
<evidence type="ECO:0000313" key="6">
    <source>
        <dbReference type="Proteomes" id="UP000548787"/>
    </source>
</evidence>